<dbReference type="InterPro" id="IPR006598">
    <property type="entry name" value="CAP10"/>
</dbReference>
<dbReference type="PANTHER" id="PTHR12203">
    <property type="entry name" value="KDEL LYS-ASP-GLU-LEU CONTAINING - RELATED"/>
    <property type="match status" value="1"/>
</dbReference>
<organism evidence="2 3">
    <name type="scientific">Musa balbisiana</name>
    <name type="common">Banana</name>
    <dbReference type="NCBI Taxonomy" id="52838"/>
    <lineage>
        <taxon>Eukaryota</taxon>
        <taxon>Viridiplantae</taxon>
        <taxon>Streptophyta</taxon>
        <taxon>Embryophyta</taxon>
        <taxon>Tracheophyta</taxon>
        <taxon>Spermatophyta</taxon>
        <taxon>Magnoliopsida</taxon>
        <taxon>Liliopsida</taxon>
        <taxon>Zingiberales</taxon>
        <taxon>Musaceae</taxon>
        <taxon>Musa</taxon>
    </lineage>
</organism>
<evidence type="ECO:0000313" key="3">
    <source>
        <dbReference type="Proteomes" id="UP000317650"/>
    </source>
</evidence>
<evidence type="ECO:0000259" key="1">
    <source>
        <dbReference type="Pfam" id="PF05686"/>
    </source>
</evidence>
<gene>
    <name evidence="2" type="ORF">C4D60_Mb01t12260</name>
</gene>
<accession>A0A4S8JLP9</accession>
<dbReference type="Pfam" id="PF05686">
    <property type="entry name" value="Glyco_transf_90"/>
    <property type="match status" value="1"/>
</dbReference>
<name>A0A4S8JLP9_MUSBA</name>
<comment type="caution">
    <text evidence="2">The sequence shown here is derived from an EMBL/GenBank/DDBJ whole genome shotgun (WGS) entry which is preliminary data.</text>
</comment>
<dbReference type="EMBL" id="PYDT01000004">
    <property type="protein sequence ID" value="THU63108.1"/>
    <property type="molecule type" value="Genomic_DNA"/>
</dbReference>
<sequence>MDHVYDYMLHALIEYAKLLKYKTTVPEGFTEICMESLACSASEKTKSFLLESMEKWTHDAEPCTLPPPFTPEELHQVLEKRANAVKQVEMWEKKAWEQEQGNKST</sequence>
<dbReference type="InterPro" id="IPR051091">
    <property type="entry name" value="O-Glucosyltr/Glycosyltrsf_90"/>
</dbReference>
<dbReference type="Proteomes" id="UP000317650">
    <property type="component" value="Chromosome 1"/>
</dbReference>
<dbReference type="AlphaFoldDB" id="A0A4S8JLP9"/>
<proteinExistence type="predicted"/>
<keyword evidence="3" id="KW-1185">Reference proteome</keyword>
<evidence type="ECO:0000313" key="2">
    <source>
        <dbReference type="EMBL" id="THU63108.1"/>
    </source>
</evidence>
<reference evidence="2 3" key="1">
    <citation type="journal article" date="2019" name="Nat. Plants">
        <title>Genome sequencing of Musa balbisiana reveals subgenome evolution and function divergence in polyploid bananas.</title>
        <authorList>
            <person name="Yao X."/>
        </authorList>
    </citation>
    <scope>NUCLEOTIDE SEQUENCE [LARGE SCALE GENOMIC DNA]</scope>
    <source>
        <strain evidence="3">cv. DH-PKW</strain>
        <tissue evidence="2">Leaves</tissue>
    </source>
</reference>
<dbReference type="PANTHER" id="PTHR12203:SF99">
    <property type="entry name" value="OS04G0534100 PROTEIN"/>
    <property type="match status" value="1"/>
</dbReference>
<protein>
    <recommendedName>
        <fullName evidence="1">Glycosyl transferase CAP10 domain-containing protein</fullName>
    </recommendedName>
</protein>
<feature type="domain" description="Glycosyl transferase CAP10" evidence="1">
    <location>
        <begin position="1"/>
        <end position="92"/>
    </location>
</feature>